<comment type="caution">
    <text evidence="2">The sequence shown here is derived from an EMBL/GenBank/DDBJ whole genome shotgun (WGS) entry which is preliminary data.</text>
</comment>
<name>X1JI05_9ZZZZ</name>
<protein>
    <submittedName>
        <fullName evidence="2">Uncharacterized protein</fullName>
    </submittedName>
</protein>
<gene>
    <name evidence="2" type="ORF">S03H2_54772</name>
</gene>
<feature type="transmembrane region" description="Helical" evidence="1">
    <location>
        <begin position="6"/>
        <end position="30"/>
    </location>
</feature>
<keyword evidence="1" id="KW-0472">Membrane</keyword>
<organism evidence="2">
    <name type="scientific">marine sediment metagenome</name>
    <dbReference type="NCBI Taxonomy" id="412755"/>
    <lineage>
        <taxon>unclassified sequences</taxon>
        <taxon>metagenomes</taxon>
        <taxon>ecological metagenomes</taxon>
    </lineage>
</organism>
<dbReference type="EMBL" id="BARU01034941">
    <property type="protein sequence ID" value="GAH69373.1"/>
    <property type="molecule type" value="Genomic_DNA"/>
</dbReference>
<proteinExistence type="predicted"/>
<accession>X1JI05</accession>
<keyword evidence="1" id="KW-1133">Transmembrane helix</keyword>
<keyword evidence="1" id="KW-0812">Transmembrane</keyword>
<feature type="non-terminal residue" evidence="2">
    <location>
        <position position="1"/>
    </location>
</feature>
<dbReference type="AlphaFoldDB" id="X1JI05"/>
<evidence type="ECO:0000256" key="1">
    <source>
        <dbReference type="SAM" id="Phobius"/>
    </source>
</evidence>
<sequence length="47" mass="5098">LGLLALLIGLGFTAGLWTSIYLAVLLLLAVRTMFNRAHRIVAESELS</sequence>
<evidence type="ECO:0000313" key="2">
    <source>
        <dbReference type="EMBL" id="GAH69373.1"/>
    </source>
</evidence>
<reference evidence="2" key="1">
    <citation type="journal article" date="2014" name="Front. Microbiol.">
        <title>High frequency of phylogenetically diverse reductive dehalogenase-homologous genes in deep subseafloor sedimentary metagenomes.</title>
        <authorList>
            <person name="Kawai M."/>
            <person name="Futagami T."/>
            <person name="Toyoda A."/>
            <person name="Takaki Y."/>
            <person name="Nishi S."/>
            <person name="Hori S."/>
            <person name="Arai W."/>
            <person name="Tsubouchi T."/>
            <person name="Morono Y."/>
            <person name="Uchiyama I."/>
            <person name="Ito T."/>
            <person name="Fujiyama A."/>
            <person name="Inagaki F."/>
            <person name="Takami H."/>
        </authorList>
    </citation>
    <scope>NUCLEOTIDE SEQUENCE</scope>
    <source>
        <strain evidence="2">Expedition CK06-06</strain>
    </source>
</reference>